<gene>
    <name evidence="2" type="primary">Necator_chrIII.g11280</name>
    <name evidence="2" type="ORF">RB195_010515</name>
</gene>
<reference evidence="2 3" key="1">
    <citation type="submission" date="2023-08" db="EMBL/GenBank/DDBJ databases">
        <title>A Necator americanus chromosomal reference genome.</title>
        <authorList>
            <person name="Ilik V."/>
            <person name="Petrzelkova K.J."/>
            <person name="Pardy F."/>
            <person name="Fuh T."/>
            <person name="Niatou-Singa F.S."/>
            <person name="Gouil Q."/>
            <person name="Baker L."/>
            <person name="Ritchie M.E."/>
            <person name="Jex A.R."/>
            <person name="Gazzola D."/>
            <person name="Li H."/>
            <person name="Toshio Fujiwara R."/>
            <person name="Zhan B."/>
            <person name="Aroian R.V."/>
            <person name="Pafco B."/>
            <person name="Schwarz E.M."/>
        </authorList>
    </citation>
    <scope>NUCLEOTIDE SEQUENCE [LARGE SCALE GENOMIC DNA]</scope>
    <source>
        <strain evidence="2 3">Aroian</strain>
        <tissue evidence="2">Whole animal</tissue>
    </source>
</reference>
<name>A0ABR1CYQ2_NECAM</name>
<keyword evidence="3" id="KW-1185">Reference proteome</keyword>
<proteinExistence type="predicted"/>
<evidence type="ECO:0000256" key="1">
    <source>
        <dbReference type="SAM" id="MobiDB-lite"/>
    </source>
</evidence>
<dbReference type="EMBL" id="JAVFWL010000003">
    <property type="protein sequence ID" value="KAK6743300.1"/>
    <property type="molecule type" value="Genomic_DNA"/>
</dbReference>
<evidence type="ECO:0000313" key="3">
    <source>
        <dbReference type="Proteomes" id="UP001303046"/>
    </source>
</evidence>
<accession>A0ABR1CYQ2</accession>
<feature type="region of interest" description="Disordered" evidence="1">
    <location>
        <begin position="79"/>
        <end position="101"/>
    </location>
</feature>
<protein>
    <submittedName>
        <fullName evidence="2">Uncharacterized protein</fullName>
    </submittedName>
</protein>
<evidence type="ECO:0000313" key="2">
    <source>
        <dbReference type="EMBL" id="KAK6743300.1"/>
    </source>
</evidence>
<comment type="caution">
    <text evidence="2">The sequence shown here is derived from an EMBL/GenBank/DDBJ whole genome shotgun (WGS) entry which is preliminary data.</text>
</comment>
<feature type="compositionally biased region" description="Polar residues" evidence="1">
    <location>
        <begin position="89"/>
        <end position="101"/>
    </location>
</feature>
<dbReference type="Proteomes" id="UP001303046">
    <property type="component" value="Unassembled WGS sequence"/>
</dbReference>
<sequence length="142" mass="16123">MPEQVHERDYTDGEQRNNVKGIVVYTHSAGRRSNGYGQQFASPYQNCYGSPNDSSFRRSSGGGSPAAYFRASQGIWQSNRRPSFGNARGTPSSYKNKSQYTQQEVDIRDYVIPAMTGNPWKDLEEQWMNKRTSTGIHMRASR</sequence>
<organism evidence="2 3">
    <name type="scientific">Necator americanus</name>
    <name type="common">Human hookworm</name>
    <dbReference type="NCBI Taxonomy" id="51031"/>
    <lineage>
        <taxon>Eukaryota</taxon>
        <taxon>Metazoa</taxon>
        <taxon>Ecdysozoa</taxon>
        <taxon>Nematoda</taxon>
        <taxon>Chromadorea</taxon>
        <taxon>Rhabditida</taxon>
        <taxon>Rhabditina</taxon>
        <taxon>Rhabditomorpha</taxon>
        <taxon>Strongyloidea</taxon>
        <taxon>Ancylostomatidae</taxon>
        <taxon>Bunostominae</taxon>
        <taxon>Necator</taxon>
    </lineage>
</organism>